<dbReference type="PROSITE" id="PS50157">
    <property type="entry name" value="ZINC_FINGER_C2H2_2"/>
    <property type="match status" value="1"/>
</dbReference>
<dbReference type="PROSITE" id="PS00028">
    <property type="entry name" value="ZINC_FINGER_C2H2_1"/>
    <property type="match status" value="1"/>
</dbReference>
<evidence type="ECO:0000313" key="4">
    <source>
        <dbReference type="Proteomes" id="UP000814176"/>
    </source>
</evidence>
<dbReference type="SMART" id="SM00355">
    <property type="entry name" value="ZnF_C2H2"/>
    <property type="match status" value="1"/>
</dbReference>
<reference evidence="3 4" key="1">
    <citation type="journal article" date="2021" name="Environ. Microbiol.">
        <title>Gene family expansions and transcriptome signatures uncover fungal adaptations to wood decay.</title>
        <authorList>
            <person name="Hage H."/>
            <person name="Miyauchi S."/>
            <person name="Viragh M."/>
            <person name="Drula E."/>
            <person name="Min B."/>
            <person name="Chaduli D."/>
            <person name="Navarro D."/>
            <person name="Favel A."/>
            <person name="Norest M."/>
            <person name="Lesage-Meessen L."/>
            <person name="Balint B."/>
            <person name="Merenyi Z."/>
            <person name="de Eugenio L."/>
            <person name="Morin E."/>
            <person name="Martinez A.T."/>
            <person name="Baldrian P."/>
            <person name="Stursova M."/>
            <person name="Martinez M.J."/>
            <person name="Novotny C."/>
            <person name="Magnuson J.K."/>
            <person name="Spatafora J.W."/>
            <person name="Maurice S."/>
            <person name="Pangilinan J."/>
            <person name="Andreopoulos W."/>
            <person name="LaButti K."/>
            <person name="Hundley H."/>
            <person name="Na H."/>
            <person name="Kuo A."/>
            <person name="Barry K."/>
            <person name="Lipzen A."/>
            <person name="Henrissat B."/>
            <person name="Riley R."/>
            <person name="Ahrendt S."/>
            <person name="Nagy L.G."/>
            <person name="Grigoriev I.V."/>
            <person name="Martin F."/>
            <person name="Rosso M.N."/>
        </authorList>
    </citation>
    <scope>NUCLEOTIDE SEQUENCE [LARGE SCALE GENOMIC DNA]</scope>
    <source>
        <strain evidence="3 4">CIRM-BRFM 1785</strain>
    </source>
</reference>
<dbReference type="EMBL" id="JADCUA010000035">
    <property type="protein sequence ID" value="KAH9829923.1"/>
    <property type="molecule type" value="Genomic_DNA"/>
</dbReference>
<comment type="caution">
    <text evidence="3">The sequence shown here is derived from an EMBL/GenBank/DDBJ whole genome shotgun (WGS) entry which is preliminary data.</text>
</comment>
<dbReference type="GeneID" id="72006632"/>
<dbReference type="Pfam" id="PF18759">
    <property type="entry name" value="Plavaka"/>
    <property type="match status" value="1"/>
</dbReference>
<keyword evidence="1" id="KW-0479">Metal-binding</keyword>
<keyword evidence="1" id="KW-0862">Zinc</keyword>
<name>A0ABQ8K131_9APHY</name>
<feature type="domain" description="C2H2-type" evidence="2">
    <location>
        <begin position="3"/>
        <end position="30"/>
    </location>
</feature>
<evidence type="ECO:0000256" key="1">
    <source>
        <dbReference type="PROSITE-ProRule" id="PRU00042"/>
    </source>
</evidence>
<keyword evidence="4" id="KW-1185">Reference proteome</keyword>
<gene>
    <name evidence="3" type="ORF">C8Q71DRAFT_799615</name>
</gene>
<dbReference type="InterPro" id="IPR013087">
    <property type="entry name" value="Znf_C2H2_type"/>
</dbReference>
<organism evidence="3 4">
    <name type="scientific">Rhodofomes roseus</name>
    <dbReference type="NCBI Taxonomy" id="34475"/>
    <lineage>
        <taxon>Eukaryota</taxon>
        <taxon>Fungi</taxon>
        <taxon>Dikarya</taxon>
        <taxon>Basidiomycota</taxon>
        <taxon>Agaricomycotina</taxon>
        <taxon>Agaricomycetes</taxon>
        <taxon>Polyporales</taxon>
        <taxon>Rhodofomes</taxon>
    </lineage>
</organism>
<dbReference type="RefSeq" id="XP_047773286.1">
    <property type="nucleotide sequence ID" value="XM_047925900.1"/>
</dbReference>
<sequence length="897" mass="101329">MAFQCTICSKTFPTRRRYCTHAREHKHPQVVAPRSRLYYHPRINGRPCNILGAFLPKGAPPPPREPLDGFAPFQDRPSFEFAELIFEKMLCSRDDVDQLLRIWSAKNLVDNTGTEPVFDAHQDMLNTIDAIPWGDAPWYSFRIRWNGPITPTSPAWKRAEYVVHAQNPLQVFENMLDDGEFANKFHPSAYQEFTTIGGRRYSHFMSGQWAWKESDKIAADPSTHGSMLATVISGADKTTVSVATGNQEFHPVYASLGVFHSDVRRGHQNAVLPIAFLAIPKGSSEDENDPDFRIFKKQIYHAALAHIFDPLKPHMTTPRITRCPDGHYRKVIYSLGPFMADYPEQVYLSGVVQGCCPKCFAPTDSLEAGQRRSREVMQTIKATYSHDAAVLWDAFGIAPGVIPYTDHFPRADIYEALSPDLLHQVIKGTFKDHLVEWVLVYIKTHHSAHDANAIIADLDRRLRSVPAFPGLRRFKEGRNFKQWTGDDSKALMKIFIPAITGLVPDRVVQCVSAFLDFCYIARRSSHNNESLQEMEDKLAEFHELRTVFRDEDVRDGFALPRQHALAHLVRGIRLYGSPNGLCTSITESKHIRAVKRPWRATNKNNPLIQILKINSRLNKLAAARSVFGSHGMLRYDLFEDDLPDADMDGGDRNRDAEREELNAENEHFQDIDGVDGDPEPVSVVLAKTPGLLPDLIRRLLYDQLNPAEDYDSESEAEEVDINDCPPFHGHVALYHSARAFYYAPSELCGPGGMHSEMIRSHPNWYGTGERRDTVLVQDGSDEGVMGGMLIGRVLAFLSFSHNAVTYPCALVEWFFPVGDAPDPITGMWVVEPKLIDGERDVGLVHTDCIVRACHLAPVYGPAPLPIDFDFSYAHVAFDSFYYSKHVDYHTHECYPLT</sequence>
<evidence type="ECO:0000313" key="3">
    <source>
        <dbReference type="EMBL" id="KAH9829923.1"/>
    </source>
</evidence>
<proteinExistence type="predicted"/>
<protein>
    <recommendedName>
        <fullName evidence="2">C2H2-type domain-containing protein</fullName>
    </recommendedName>
</protein>
<evidence type="ECO:0000259" key="2">
    <source>
        <dbReference type="PROSITE" id="PS50157"/>
    </source>
</evidence>
<accession>A0ABQ8K131</accession>
<dbReference type="InterPro" id="IPR041078">
    <property type="entry name" value="Plavaka"/>
</dbReference>
<keyword evidence="1" id="KW-0863">Zinc-finger</keyword>
<dbReference type="Proteomes" id="UP000814176">
    <property type="component" value="Unassembled WGS sequence"/>
</dbReference>